<reference evidence="2 3" key="1">
    <citation type="journal article" date="2015" name="Stand. Genomic Sci.">
        <title>Genomic Encyclopedia of Bacterial and Archaeal Type Strains, Phase III: the genomes of soil and plant-associated and newly described type strains.</title>
        <authorList>
            <person name="Whitman W.B."/>
            <person name="Woyke T."/>
            <person name="Klenk H.P."/>
            <person name="Zhou Y."/>
            <person name="Lilburn T.G."/>
            <person name="Beck B.J."/>
            <person name="De Vos P."/>
            <person name="Vandamme P."/>
            <person name="Eisen J.A."/>
            <person name="Garrity G."/>
            <person name="Hugenholtz P."/>
            <person name="Kyrpides N.C."/>
        </authorList>
    </citation>
    <scope>NUCLEOTIDE SEQUENCE [LARGE SCALE GENOMIC DNA]</scope>
    <source>
        <strain evidence="2 3">AC4r</strain>
    </source>
</reference>
<protein>
    <submittedName>
        <fullName evidence="2">Helix-turn-helix protein</fullName>
    </submittedName>
</protein>
<feature type="domain" description="HTH cro/C1-type" evidence="1">
    <location>
        <begin position="17"/>
        <end position="47"/>
    </location>
</feature>
<evidence type="ECO:0000259" key="1">
    <source>
        <dbReference type="PROSITE" id="PS50943"/>
    </source>
</evidence>
<dbReference type="RefSeq" id="WP_130283424.1">
    <property type="nucleotide sequence ID" value="NZ_SGXT01000016.1"/>
</dbReference>
<dbReference type="InterPro" id="IPR001387">
    <property type="entry name" value="Cro/C1-type_HTH"/>
</dbReference>
<gene>
    <name evidence="2" type="ORF">EV140_1965</name>
</gene>
<dbReference type="SUPFAM" id="SSF47413">
    <property type="entry name" value="lambda repressor-like DNA-binding domains"/>
    <property type="match status" value="1"/>
</dbReference>
<accession>A0A4Q7TI55</accession>
<dbReference type="AlphaFoldDB" id="A0A4Q7TI55"/>
<dbReference type="Pfam" id="PF01381">
    <property type="entry name" value="HTH_3"/>
    <property type="match status" value="1"/>
</dbReference>
<dbReference type="GO" id="GO:0003677">
    <property type="term" value="F:DNA binding"/>
    <property type="evidence" value="ECO:0007669"/>
    <property type="project" value="InterPro"/>
</dbReference>
<dbReference type="PROSITE" id="PS50943">
    <property type="entry name" value="HTH_CROC1"/>
    <property type="match status" value="1"/>
</dbReference>
<dbReference type="SMART" id="SM00530">
    <property type="entry name" value="HTH_XRE"/>
    <property type="match status" value="1"/>
</dbReference>
<keyword evidence="3" id="KW-1185">Reference proteome</keyword>
<proteinExistence type="predicted"/>
<dbReference type="Gene3D" id="1.10.260.40">
    <property type="entry name" value="lambda repressor-like DNA-binding domains"/>
    <property type="match status" value="1"/>
</dbReference>
<sequence>MSTATPVRIHFTQADFLKKAREIAGLTQQQIADRIGIDRASVIAYEKRGTKKEYILREWADVTGVAREDLAPRREDQPSD</sequence>
<evidence type="ECO:0000313" key="3">
    <source>
        <dbReference type="Proteomes" id="UP000292408"/>
    </source>
</evidence>
<dbReference type="OrthoDB" id="5738376at2"/>
<dbReference type="EMBL" id="SGXT01000016">
    <property type="protein sequence ID" value="RZT59360.1"/>
    <property type="molecule type" value="Genomic_DNA"/>
</dbReference>
<comment type="caution">
    <text evidence="2">The sequence shown here is derived from an EMBL/GenBank/DDBJ whole genome shotgun (WGS) entry which is preliminary data.</text>
</comment>
<evidence type="ECO:0000313" key="2">
    <source>
        <dbReference type="EMBL" id="RZT59360.1"/>
    </source>
</evidence>
<dbReference type="CDD" id="cd00093">
    <property type="entry name" value="HTH_XRE"/>
    <property type="match status" value="1"/>
</dbReference>
<dbReference type="InterPro" id="IPR010982">
    <property type="entry name" value="Lambda_DNA-bd_dom_sf"/>
</dbReference>
<dbReference type="Proteomes" id="UP000292408">
    <property type="component" value="Unassembled WGS sequence"/>
</dbReference>
<organism evidence="2 3">
    <name type="scientific">Microcella alkaliphila</name>
    <dbReference type="NCBI Taxonomy" id="279828"/>
    <lineage>
        <taxon>Bacteria</taxon>
        <taxon>Bacillati</taxon>
        <taxon>Actinomycetota</taxon>
        <taxon>Actinomycetes</taxon>
        <taxon>Micrococcales</taxon>
        <taxon>Microbacteriaceae</taxon>
        <taxon>Microcella</taxon>
    </lineage>
</organism>
<name>A0A4Q7TI55_9MICO</name>